<dbReference type="GO" id="GO:0015031">
    <property type="term" value="P:protein transport"/>
    <property type="evidence" value="ECO:0007669"/>
    <property type="project" value="UniProtKB-KW"/>
</dbReference>
<evidence type="ECO:0000256" key="2">
    <source>
        <dbReference type="ARBA" id="ARBA00021099"/>
    </source>
</evidence>
<dbReference type="EMBL" id="JAUEPP010000001">
    <property type="protein sequence ID" value="KAK3356177.1"/>
    <property type="molecule type" value="Genomic_DNA"/>
</dbReference>
<dbReference type="AlphaFoldDB" id="A0AAE0JQX9"/>
<evidence type="ECO:0000313" key="9">
    <source>
        <dbReference type="EMBL" id="KAK3356177.1"/>
    </source>
</evidence>
<keyword evidence="6" id="KW-0072">Autophagy</keyword>
<dbReference type="GeneID" id="87868446"/>
<protein>
    <recommendedName>
        <fullName evidence="2">Ubiquitin-like-conjugating enzyme ATG10</fullName>
    </recommendedName>
    <alternativeName>
        <fullName evidence="7">Autophagy-related protein 10</fullName>
    </alternativeName>
</protein>
<dbReference type="PANTHER" id="PTHR14957:SF1">
    <property type="entry name" value="UBIQUITIN-LIKE-CONJUGATING ENZYME ATG10"/>
    <property type="match status" value="1"/>
</dbReference>
<feature type="region of interest" description="Disordered" evidence="8">
    <location>
        <begin position="93"/>
        <end position="115"/>
    </location>
</feature>
<proteinExistence type="inferred from homology"/>
<evidence type="ECO:0000256" key="7">
    <source>
        <dbReference type="ARBA" id="ARBA00029833"/>
    </source>
</evidence>
<keyword evidence="10" id="KW-1185">Reference proteome</keyword>
<accession>A0AAE0JQX9</accession>
<gene>
    <name evidence="9" type="ORF">B0H65DRAFT_70170</name>
</gene>
<comment type="caution">
    <text evidence="9">The sequence shown here is derived from an EMBL/GenBank/DDBJ whole genome shotgun (WGS) entry which is preliminary data.</text>
</comment>
<dbReference type="GO" id="GO:0000422">
    <property type="term" value="P:autophagy of mitochondrion"/>
    <property type="evidence" value="ECO:0007669"/>
    <property type="project" value="TreeGrafter"/>
</dbReference>
<organism evidence="9 10">
    <name type="scientific">Neurospora tetraspora</name>
    <dbReference type="NCBI Taxonomy" id="94610"/>
    <lineage>
        <taxon>Eukaryota</taxon>
        <taxon>Fungi</taxon>
        <taxon>Dikarya</taxon>
        <taxon>Ascomycota</taxon>
        <taxon>Pezizomycotina</taxon>
        <taxon>Sordariomycetes</taxon>
        <taxon>Sordariomycetidae</taxon>
        <taxon>Sordariales</taxon>
        <taxon>Sordariaceae</taxon>
        <taxon>Neurospora</taxon>
    </lineage>
</organism>
<keyword evidence="5" id="KW-0813">Transport</keyword>
<keyword evidence="4" id="KW-0833">Ubl conjugation pathway</keyword>
<dbReference type="GO" id="GO:0032446">
    <property type="term" value="P:protein modification by small protein conjugation"/>
    <property type="evidence" value="ECO:0007669"/>
    <property type="project" value="TreeGrafter"/>
</dbReference>
<dbReference type="GO" id="GO:0061651">
    <property type="term" value="F:Atg12 conjugating enzyme activity"/>
    <property type="evidence" value="ECO:0007669"/>
    <property type="project" value="TreeGrafter"/>
</dbReference>
<dbReference type="GO" id="GO:0005829">
    <property type="term" value="C:cytosol"/>
    <property type="evidence" value="ECO:0007669"/>
    <property type="project" value="TreeGrafter"/>
</dbReference>
<dbReference type="Gene3D" id="3.30.1460.50">
    <property type="match status" value="1"/>
</dbReference>
<evidence type="ECO:0000256" key="8">
    <source>
        <dbReference type="SAM" id="MobiDB-lite"/>
    </source>
</evidence>
<dbReference type="FunFam" id="3.30.1460.50:FF:000012">
    <property type="entry name" value="WGS project CABT00000000 data, contig 2.1"/>
    <property type="match status" value="1"/>
</dbReference>
<evidence type="ECO:0000256" key="3">
    <source>
        <dbReference type="ARBA" id="ARBA00022679"/>
    </source>
</evidence>
<dbReference type="RefSeq" id="XP_062687554.1">
    <property type="nucleotide sequence ID" value="XM_062831292.1"/>
</dbReference>
<reference evidence="9" key="1">
    <citation type="journal article" date="2023" name="Mol. Phylogenet. Evol.">
        <title>Genome-scale phylogeny and comparative genomics of the fungal order Sordariales.</title>
        <authorList>
            <person name="Hensen N."/>
            <person name="Bonometti L."/>
            <person name="Westerberg I."/>
            <person name="Brannstrom I.O."/>
            <person name="Guillou S."/>
            <person name="Cros-Aarteil S."/>
            <person name="Calhoun S."/>
            <person name="Haridas S."/>
            <person name="Kuo A."/>
            <person name="Mondo S."/>
            <person name="Pangilinan J."/>
            <person name="Riley R."/>
            <person name="LaButti K."/>
            <person name="Andreopoulos B."/>
            <person name="Lipzen A."/>
            <person name="Chen C."/>
            <person name="Yan M."/>
            <person name="Daum C."/>
            <person name="Ng V."/>
            <person name="Clum A."/>
            <person name="Steindorff A."/>
            <person name="Ohm R.A."/>
            <person name="Martin F."/>
            <person name="Silar P."/>
            <person name="Natvig D.O."/>
            <person name="Lalanne C."/>
            <person name="Gautier V."/>
            <person name="Ament-Velasquez S.L."/>
            <person name="Kruys A."/>
            <person name="Hutchinson M.I."/>
            <person name="Powell A.J."/>
            <person name="Barry K."/>
            <person name="Miller A.N."/>
            <person name="Grigoriev I.V."/>
            <person name="Debuchy R."/>
            <person name="Gladieux P."/>
            <person name="Hiltunen Thoren M."/>
            <person name="Johannesson H."/>
        </authorList>
    </citation>
    <scope>NUCLEOTIDE SEQUENCE</scope>
    <source>
        <strain evidence="9">CBS 560.94</strain>
    </source>
</reference>
<evidence type="ECO:0000256" key="6">
    <source>
        <dbReference type="ARBA" id="ARBA00023006"/>
    </source>
</evidence>
<sequence length="258" mass="28824">MYSSQIENYHHLTPSEFAEAAHHLDRRYSQATLGPLRRQWKLRVRSALNTHFVFPSDPEYSTFIQITRPLEVNLDDDGLSEFLDNLSFDGPGLGPSVSVRDEEGSGCRGDESGMEVEDDDDEAMVLPSRLNESAKTTYGYVTYEIHLHPTYQAPCLWFSLNGLPADEPAFNIDTVFRRLVPDQFKDGLRRAGSVGGISADYHPITGVPTFFVHPCLLGEAMSTFENVSIETYLMVWLGLVGGCVSLWVPKEMALEPSS</sequence>
<dbReference type="InterPro" id="IPR007135">
    <property type="entry name" value="Atg3/Atg10"/>
</dbReference>
<dbReference type="GO" id="GO:0000045">
    <property type="term" value="P:autophagosome assembly"/>
    <property type="evidence" value="ECO:0007669"/>
    <property type="project" value="TreeGrafter"/>
</dbReference>
<evidence type="ECO:0000256" key="1">
    <source>
        <dbReference type="ARBA" id="ARBA00005696"/>
    </source>
</evidence>
<dbReference type="Pfam" id="PF03987">
    <property type="entry name" value="Autophagy_act_C"/>
    <property type="match status" value="1"/>
</dbReference>
<dbReference type="PANTHER" id="PTHR14957">
    <property type="entry name" value="UBIQUITIN-LIKE-CONJUGATING ENZYME ATG10"/>
    <property type="match status" value="1"/>
</dbReference>
<feature type="compositionally biased region" description="Basic and acidic residues" evidence="8">
    <location>
        <begin position="99"/>
        <end position="111"/>
    </location>
</feature>
<name>A0AAE0JQX9_9PEZI</name>
<keyword evidence="3" id="KW-0808">Transferase</keyword>
<evidence type="ECO:0000256" key="4">
    <source>
        <dbReference type="ARBA" id="ARBA00022786"/>
    </source>
</evidence>
<dbReference type="Proteomes" id="UP001278500">
    <property type="component" value="Unassembled WGS sequence"/>
</dbReference>
<reference evidence="9" key="2">
    <citation type="submission" date="2023-06" db="EMBL/GenBank/DDBJ databases">
        <authorList>
            <consortium name="Lawrence Berkeley National Laboratory"/>
            <person name="Haridas S."/>
            <person name="Hensen N."/>
            <person name="Bonometti L."/>
            <person name="Westerberg I."/>
            <person name="Brannstrom I.O."/>
            <person name="Guillou S."/>
            <person name="Cros-Aarteil S."/>
            <person name="Calhoun S."/>
            <person name="Kuo A."/>
            <person name="Mondo S."/>
            <person name="Pangilinan J."/>
            <person name="Riley R."/>
            <person name="Labutti K."/>
            <person name="Andreopoulos B."/>
            <person name="Lipzen A."/>
            <person name="Chen C."/>
            <person name="Yanf M."/>
            <person name="Daum C."/>
            <person name="Ng V."/>
            <person name="Clum A."/>
            <person name="Steindorff A."/>
            <person name="Ohm R."/>
            <person name="Martin F."/>
            <person name="Silar P."/>
            <person name="Natvig D."/>
            <person name="Lalanne C."/>
            <person name="Gautier V."/>
            <person name="Ament-Velasquez S.L."/>
            <person name="Kruys A."/>
            <person name="Hutchinson M.I."/>
            <person name="Powell A.J."/>
            <person name="Barry K."/>
            <person name="Miller A.N."/>
            <person name="Grigoriev I.V."/>
            <person name="Debuchy R."/>
            <person name="Gladieux P."/>
            <person name="Thoren M.H."/>
            <person name="Johannesson H."/>
        </authorList>
    </citation>
    <scope>NUCLEOTIDE SEQUENCE</scope>
    <source>
        <strain evidence="9">CBS 560.94</strain>
    </source>
</reference>
<keyword evidence="5" id="KW-0653">Protein transport</keyword>
<evidence type="ECO:0000256" key="5">
    <source>
        <dbReference type="ARBA" id="ARBA00022927"/>
    </source>
</evidence>
<comment type="similarity">
    <text evidence="1">Belongs to the ATG10 family.</text>
</comment>
<evidence type="ECO:0000313" key="10">
    <source>
        <dbReference type="Proteomes" id="UP001278500"/>
    </source>
</evidence>